<dbReference type="EMBL" id="KE346360">
    <property type="protein sequence ID" value="KJE89664.1"/>
    <property type="molecule type" value="Genomic_DNA"/>
</dbReference>
<dbReference type="PANTHER" id="PTHR42115:SF1">
    <property type="entry name" value="BETA-SYNTHASE (BETA-THIONASE), PUTATIVE (AFU_ORTHOLOGUE AFUA_3G08420)-RELATED"/>
    <property type="match status" value="1"/>
</dbReference>
<evidence type="ECO:0000313" key="3">
    <source>
        <dbReference type="EMBL" id="KJE89664.1"/>
    </source>
</evidence>
<dbReference type="InterPro" id="IPR000644">
    <property type="entry name" value="CBS_dom"/>
</dbReference>
<dbReference type="Proteomes" id="UP000008743">
    <property type="component" value="Unassembled WGS sequence"/>
</dbReference>
<protein>
    <recommendedName>
        <fullName evidence="2">CBS domain-containing protein</fullName>
    </recommendedName>
</protein>
<evidence type="ECO:0000259" key="2">
    <source>
        <dbReference type="PROSITE" id="PS51371"/>
    </source>
</evidence>
<dbReference type="OrthoDB" id="2536440at2759"/>
<evidence type="ECO:0000256" key="1">
    <source>
        <dbReference type="PROSITE-ProRule" id="PRU00703"/>
    </source>
</evidence>
<dbReference type="AlphaFoldDB" id="A0A0D2X0U4"/>
<dbReference type="Pfam" id="PF00571">
    <property type="entry name" value="CBS"/>
    <property type="match status" value="1"/>
</dbReference>
<dbReference type="PhylomeDB" id="A0A0D2X0U4"/>
<gene>
    <name evidence="3" type="ORF">CAOG_001099</name>
</gene>
<reference evidence="4" key="1">
    <citation type="submission" date="2011-02" db="EMBL/GenBank/DDBJ databases">
        <title>The Genome Sequence of Capsaspora owczarzaki ATCC 30864.</title>
        <authorList>
            <person name="Russ C."/>
            <person name="Cuomo C."/>
            <person name="Burger G."/>
            <person name="Gray M.W."/>
            <person name="Holland P.W.H."/>
            <person name="King N."/>
            <person name="Lang F.B.F."/>
            <person name="Roger A.J."/>
            <person name="Ruiz-Trillo I."/>
            <person name="Young S.K."/>
            <person name="Zeng Q."/>
            <person name="Gargeya S."/>
            <person name="Alvarado L."/>
            <person name="Berlin A."/>
            <person name="Chapman S.B."/>
            <person name="Chen Z."/>
            <person name="Freedman E."/>
            <person name="Gellesch M."/>
            <person name="Goldberg J."/>
            <person name="Griggs A."/>
            <person name="Gujja S."/>
            <person name="Heilman E."/>
            <person name="Heiman D."/>
            <person name="Howarth C."/>
            <person name="Mehta T."/>
            <person name="Neiman D."/>
            <person name="Pearson M."/>
            <person name="Roberts A."/>
            <person name="Saif S."/>
            <person name="Shea T."/>
            <person name="Shenoy N."/>
            <person name="Sisk P."/>
            <person name="Stolte C."/>
            <person name="Sykes S."/>
            <person name="White J."/>
            <person name="Yandava C."/>
            <person name="Haas B."/>
            <person name="Nusbaum C."/>
            <person name="Birren B."/>
        </authorList>
    </citation>
    <scope>NUCLEOTIDE SEQUENCE</scope>
    <source>
        <strain evidence="4">ATCC 30864</strain>
    </source>
</reference>
<evidence type="ECO:0000313" key="4">
    <source>
        <dbReference type="Proteomes" id="UP000008743"/>
    </source>
</evidence>
<accession>A0A0D2X0U4</accession>
<dbReference type="InParanoid" id="A0A0D2X0U4"/>
<name>A0A0D2X0U4_CAPO3</name>
<dbReference type="RefSeq" id="XP_004365970.2">
    <property type="nucleotide sequence ID" value="XM_004365913.2"/>
</dbReference>
<dbReference type="PROSITE" id="PS51371">
    <property type="entry name" value="CBS"/>
    <property type="match status" value="1"/>
</dbReference>
<dbReference type="PANTHER" id="PTHR42115">
    <property type="entry name" value="BETA-SYNTHASE (BETA-THIONASE), PUTATIVE (AFU_ORTHOLOGUE AFUA_3G08420)-RELATED"/>
    <property type="match status" value="1"/>
</dbReference>
<organism evidence="3 4">
    <name type="scientific">Capsaspora owczarzaki (strain ATCC 30864)</name>
    <dbReference type="NCBI Taxonomy" id="595528"/>
    <lineage>
        <taxon>Eukaryota</taxon>
        <taxon>Filasterea</taxon>
        <taxon>Capsaspora</taxon>
    </lineage>
</organism>
<dbReference type="SUPFAM" id="SSF54631">
    <property type="entry name" value="CBS-domain pair"/>
    <property type="match status" value="1"/>
</dbReference>
<proteinExistence type="predicted"/>
<dbReference type="InterPro" id="IPR046342">
    <property type="entry name" value="CBS_dom_sf"/>
</dbReference>
<keyword evidence="4" id="KW-1185">Reference proteome</keyword>
<feature type="domain" description="CBS" evidence="2">
    <location>
        <begin position="290"/>
        <end position="348"/>
    </location>
</feature>
<dbReference type="STRING" id="595528.A0A0D2X0U4"/>
<keyword evidence="1" id="KW-0129">CBS domain</keyword>
<sequence length="416" mass="44114">MSLHPLESGLDLAVGTLSLGSLERRVAAALFAESEAESHWRAAGTIAVSVTRESGIAFVETAHQRNLPVVAIVNEVIYPEKIALHKLERSGVRVIRLPAEGMRSLTPSLVTDLVARVTAGQPSDVPVRFLLDPVNTTPLTKAVQAATAGLLGELKLPAEVSAAIAIGVELPHTLLSTLIVQTLRERLSVAGSTLIVAELGAPRPGDSDETTIRVAPSDAAIAQSVLQKQVPAAAQAVGLLTGAALVALRSVSHPHQKIALACDGDAAVSQAPPSTNPASKYRGAAVEDLNLPVPVTASQTIAIGAALALMDEHDFDNLPVLDAKKRLVGLLTREKLEARVRAAPSTAEAEQVTPAMYYSFSRKHRYVPIQLDTPLEVLEQFFTQHSIAFVTDDNGWCVSLATPADLQLYLSKRIML</sequence>
<dbReference type="Gene3D" id="3.10.580.10">
    <property type="entry name" value="CBS-domain"/>
    <property type="match status" value="1"/>
</dbReference>